<dbReference type="InterPro" id="IPR018247">
    <property type="entry name" value="EF_Hand_1_Ca_BS"/>
</dbReference>
<evidence type="ECO:0000256" key="5">
    <source>
        <dbReference type="ARBA" id="ARBA00022801"/>
    </source>
</evidence>
<dbReference type="STRING" id="48709.A0A1D2N4H6"/>
<feature type="disulfide bond" evidence="7">
    <location>
        <begin position="28"/>
        <end position="113"/>
    </location>
</feature>
<dbReference type="OrthoDB" id="6337871at2759"/>
<keyword evidence="4" id="KW-0081">Bacteriolytic enzyme</keyword>
<feature type="disulfide bond" evidence="7">
    <location>
        <begin position="45"/>
        <end position="51"/>
    </location>
</feature>
<dbReference type="EC" id="3.2.1.17" evidence="2"/>
<dbReference type="PANTHER" id="PTHR11195">
    <property type="entry name" value="DESTABILASE-RELATED"/>
    <property type="match status" value="1"/>
</dbReference>
<evidence type="ECO:0000256" key="1">
    <source>
        <dbReference type="ARBA" id="ARBA00000632"/>
    </source>
</evidence>
<evidence type="ECO:0000256" key="6">
    <source>
        <dbReference type="ARBA" id="ARBA00023295"/>
    </source>
</evidence>
<dbReference type="PROSITE" id="PS51909">
    <property type="entry name" value="LYSOZYME_I"/>
    <property type="match status" value="1"/>
</dbReference>
<evidence type="ECO:0000256" key="8">
    <source>
        <dbReference type="SAM" id="SignalP"/>
    </source>
</evidence>
<keyword evidence="7" id="KW-1015">Disulfide bond</keyword>
<proteinExistence type="predicted"/>
<dbReference type="Proteomes" id="UP000094527">
    <property type="component" value="Unassembled WGS sequence"/>
</dbReference>
<dbReference type="OMA" id="VKYGQDC"/>
<keyword evidence="3" id="KW-0929">Antimicrobial</keyword>
<evidence type="ECO:0000256" key="2">
    <source>
        <dbReference type="ARBA" id="ARBA00012732"/>
    </source>
</evidence>
<dbReference type="FunFam" id="1.10.530.10:FF:000019">
    <property type="entry name" value="lysozyme"/>
    <property type="match status" value="1"/>
</dbReference>
<evidence type="ECO:0000256" key="3">
    <source>
        <dbReference type="ARBA" id="ARBA00022529"/>
    </source>
</evidence>
<reference evidence="9 10" key="1">
    <citation type="journal article" date="2016" name="Genome Biol. Evol.">
        <title>Gene Family Evolution Reflects Adaptation to Soil Environmental Stressors in the Genome of the Collembolan Orchesella cincta.</title>
        <authorList>
            <person name="Faddeeva-Vakhrusheva A."/>
            <person name="Derks M.F."/>
            <person name="Anvar S.Y."/>
            <person name="Agamennone V."/>
            <person name="Suring W."/>
            <person name="Smit S."/>
            <person name="van Straalen N.M."/>
            <person name="Roelofs D."/>
        </authorList>
    </citation>
    <scope>NUCLEOTIDE SEQUENCE [LARGE SCALE GENOMIC DNA]</scope>
    <source>
        <tissue evidence="9">Mixed pool</tissue>
    </source>
</reference>
<evidence type="ECO:0000256" key="4">
    <source>
        <dbReference type="ARBA" id="ARBA00022638"/>
    </source>
</evidence>
<accession>A0A1D2N4H6</accession>
<dbReference type="Pfam" id="PF05497">
    <property type="entry name" value="Destabilase"/>
    <property type="match status" value="1"/>
</dbReference>
<protein>
    <recommendedName>
        <fullName evidence="2">lysozyme</fullName>
        <ecNumber evidence="2">3.2.1.17</ecNumber>
    </recommendedName>
</protein>
<comment type="caution">
    <text evidence="9">The sequence shown here is derived from an EMBL/GenBank/DDBJ whole genome shotgun (WGS) entry which is preliminary data.</text>
</comment>
<evidence type="ECO:0000256" key="7">
    <source>
        <dbReference type="PIRSR" id="PIRSR608597-3"/>
    </source>
</evidence>
<dbReference type="InterPro" id="IPR008597">
    <property type="entry name" value="Invert_lysozyme"/>
</dbReference>
<dbReference type="Gene3D" id="1.10.530.10">
    <property type="match status" value="1"/>
</dbReference>
<dbReference type="EMBL" id="LJIJ01000228">
    <property type="protein sequence ID" value="ODN00173.1"/>
    <property type="molecule type" value="Genomic_DNA"/>
</dbReference>
<dbReference type="AlphaFoldDB" id="A0A1D2N4H6"/>
<keyword evidence="10" id="KW-1185">Reference proteome</keyword>
<feature type="disulfide bond" evidence="7">
    <location>
        <begin position="83"/>
        <end position="89"/>
    </location>
</feature>
<dbReference type="CDD" id="cd16890">
    <property type="entry name" value="lyz_i"/>
    <property type="match status" value="1"/>
</dbReference>
<gene>
    <name evidence="9" type="ORF">Ocin01_06503</name>
</gene>
<dbReference type="GO" id="GO:0042742">
    <property type="term" value="P:defense response to bacterium"/>
    <property type="evidence" value="ECO:0007669"/>
    <property type="project" value="UniProtKB-KW"/>
</dbReference>
<dbReference type="GO" id="GO:0031640">
    <property type="term" value="P:killing of cells of another organism"/>
    <property type="evidence" value="ECO:0007669"/>
    <property type="project" value="UniProtKB-KW"/>
</dbReference>
<feature type="chain" id="PRO_5008905020" description="lysozyme" evidence="8">
    <location>
        <begin position="22"/>
        <end position="151"/>
    </location>
</feature>
<keyword evidence="8" id="KW-0732">Signal</keyword>
<keyword evidence="5" id="KW-0378">Hydrolase</keyword>
<sequence>MKLAIISLSFVFANFLFAVNGAEISDECLGCICQASTGCNKDQGCSDGGVCGPFLITWGFWSDAGKPVLKGTQPNDPAAYSSCVNDMFCASETIRSYSRIFGKDCNGDGAIDCDDFMRIHKFGPGACDTPTMAETPFFKEFTKCKSIVNPK</sequence>
<comment type="catalytic activity">
    <reaction evidence="1">
        <text>Hydrolysis of (1-&gt;4)-beta-linkages between N-acetylmuramic acid and N-acetyl-D-glucosamine residues in a peptidoglycan and between N-acetyl-D-glucosamine residues in chitodextrins.</text>
        <dbReference type="EC" id="3.2.1.17"/>
    </reaction>
</comment>
<feature type="disulfide bond" evidence="7">
    <location>
        <begin position="33"/>
        <end position="39"/>
    </location>
</feature>
<feature type="signal peptide" evidence="8">
    <location>
        <begin position="1"/>
        <end position="21"/>
    </location>
</feature>
<dbReference type="GO" id="GO:0003796">
    <property type="term" value="F:lysozyme activity"/>
    <property type="evidence" value="ECO:0007669"/>
    <property type="project" value="UniProtKB-EC"/>
</dbReference>
<organism evidence="9 10">
    <name type="scientific">Orchesella cincta</name>
    <name type="common">Springtail</name>
    <name type="synonym">Podura cincta</name>
    <dbReference type="NCBI Taxonomy" id="48709"/>
    <lineage>
        <taxon>Eukaryota</taxon>
        <taxon>Metazoa</taxon>
        <taxon>Ecdysozoa</taxon>
        <taxon>Arthropoda</taxon>
        <taxon>Hexapoda</taxon>
        <taxon>Collembola</taxon>
        <taxon>Entomobryomorpha</taxon>
        <taxon>Entomobryoidea</taxon>
        <taxon>Orchesellidae</taxon>
        <taxon>Orchesellinae</taxon>
        <taxon>Orchesella</taxon>
    </lineage>
</organism>
<dbReference type="PROSITE" id="PS00018">
    <property type="entry name" value="EF_HAND_1"/>
    <property type="match status" value="1"/>
</dbReference>
<dbReference type="PANTHER" id="PTHR11195:SF22">
    <property type="entry name" value="LYSOZYME"/>
    <property type="match status" value="1"/>
</dbReference>
<evidence type="ECO:0000313" key="9">
    <source>
        <dbReference type="EMBL" id="ODN00173.1"/>
    </source>
</evidence>
<name>A0A1D2N4H6_ORCCI</name>
<keyword evidence="6" id="KW-0326">Glycosidase</keyword>
<evidence type="ECO:0000313" key="10">
    <source>
        <dbReference type="Proteomes" id="UP000094527"/>
    </source>
</evidence>